<dbReference type="AlphaFoldDB" id="A0AAN8S392"/>
<gene>
    <name evidence="2" type="ORF">RUM43_003538</name>
</gene>
<reference evidence="2 3" key="1">
    <citation type="submission" date="2023-10" db="EMBL/GenBank/DDBJ databases">
        <title>Genomes of two closely related lineages of the louse Polyplax serrata with different host specificities.</title>
        <authorList>
            <person name="Martinu J."/>
            <person name="Tarabai H."/>
            <person name="Stefka J."/>
            <person name="Hypsa V."/>
        </authorList>
    </citation>
    <scope>NUCLEOTIDE SEQUENCE [LARGE SCALE GENOMIC DNA]</scope>
    <source>
        <strain evidence="2">HR10_N</strain>
    </source>
</reference>
<protein>
    <submittedName>
        <fullName evidence="2">Uncharacterized protein</fullName>
    </submittedName>
</protein>
<sequence length="71" mass="7556">MSTLTGKLPHQARKEEECKTAREALLLGAVDLKEIVPCTCPNSVDRHLQGVSSHDPVGGDGDEKLTTLSDG</sequence>
<evidence type="ECO:0000256" key="1">
    <source>
        <dbReference type="SAM" id="MobiDB-lite"/>
    </source>
</evidence>
<dbReference type="EMBL" id="JAWJWE010000036">
    <property type="protein sequence ID" value="KAK6629720.1"/>
    <property type="molecule type" value="Genomic_DNA"/>
</dbReference>
<feature type="region of interest" description="Disordered" evidence="1">
    <location>
        <begin position="46"/>
        <end position="71"/>
    </location>
</feature>
<organism evidence="2 3">
    <name type="scientific">Polyplax serrata</name>
    <name type="common">Common mouse louse</name>
    <dbReference type="NCBI Taxonomy" id="468196"/>
    <lineage>
        <taxon>Eukaryota</taxon>
        <taxon>Metazoa</taxon>
        <taxon>Ecdysozoa</taxon>
        <taxon>Arthropoda</taxon>
        <taxon>Hexapoda</taxon>
        <taxon>Insecta</taxon>
        <taxon>Pterygota</taxon>
        <taxon>Neoptera</taxon>
        <taxon>Paraneoptera</taxon>
        <taxon>Psocodea</taxon>
        <taxon>Troctomorpha</taxon>
        <taxon>Phthiraptera</taxon>
        <taxon>Anoplura</taxon>
        <taxon>Polyplacidae</taxon>
        <taxon>Polyplax</taxon>
    </lineage>
</organism>
<evidence type="ECO:0000313" key="3">
    <source>
        <dbReference type="Proteomes" id="UP001372834"/>
    </source>
</evidence>
<name>A0AAN8S392_POLSC</name>
<comment type="caution">
    <text evidence="2">The sequence shown here is derived from an EMBL/GenBank/DDBJ whole genome shotgun (WGS) entry which is preliminary data.</text>
</comment>
<proteinExistence type="predicted"/>
<dbReference type="Proteomes" id="UP001372834">
    <property type="component" value="Unassembled WGS sequence"/>
</dbReference>
<accession>A0AAN8S392</accession>
<evidence type="ECO:0000313" key="2">
    <source>
        <dbReference type="EMBL" id="KAK6629720.1"/>
    </source>
</evidence>